<accession>A0A0R2FR25</accession>
<comment type="caution">
    <text evidence="2">The sequence shown here is derived from an EMBL/GenBank/DDBJ whole genome shotgun (WGS) entry which is preliminary data.</text>
</comment>
<dbReference type="RefSeq" id="WP_022792034.1">
    <property type="nucleotide sequence ID" value="NZ_ATUU01000005.1"/>
</dbReference>
<reference evidence="2 3" key="1">
    <citation type="journal article" date="2015" name="Genome Announc.">
        <title>Expanding the biotechnology potential of lactobacilli through comparative genomics of 213 strains and associated genera.</title>
        <authorList>
            <person name="Sun Z."/>
            <person name="Harris H.M."/>
            <person name="McCann A."/>
            <person name="Guo C."/>
            <person name="Argimon S."/>
            <person name="Zhang W."/>
            <person name="Yang X."/>
            <person name="Jeffery I.B."/>
            <person name="Cooney J.C."/>
            <person name="Kagawa T.F."/>
            <person name="Liu W."/>
            <person name="Song Y."/>
            <person name="Salvetti E."/>
            <person name="Wrobel A."/>
            <person name="Rasinkangas P."/>
            <person name="Parkhill J."/>
            <person name="Rea M.C."/>
            <person name="O'Sullivan O."/>
            <person name="Ritari J."/>
            <person name="Douillard F.P."/>
            <person name="Paul Ross R."/>
            <person name="Yang R."/>
            <person name="Briner A.E."/>
            <person name="Felis G.E."/>
            <person name="de Vos W.M."/>
            <person name="Barrangou R."/>
            <person name="Klaenhammer T.R."/>
            <person name="Caufield P.W."/>
            <person name="Cui Y."/>
            <person name="Zhang H."/>
            <person name="O'Toole P.W."/>
        </authorList>
    </citation>
    <scope>NUCLEOTIDE SEQUENCE [LARGE SCALE GENOMIC DNA]</scope>
    <source>
        <strain evidence="2 3">DSM 20190</strain>
    </source>
</reference>
<dbReference type="Proteomes" id="UP000051296">
    <property type="component" value="Unassembled WGS sequence"/>
</dbReference>
<feature type="transmembrane region" description="Helical" evidence="1">
    <location>
        <begin position="12"/>
        <end position="28"/>
    </location>
</feature>
<dbReference type="PATRIC" id="fig|1123500.6.peg.1226"/>
<keyword evidence="1" id="KW-1133">Transmembrane helix</keyword>
<dbReference type="InParanoid" id="A0A0R2FR25"/>
<proteinExistence type="predicted"/>
<feature type="transmembrane region" description="Helical" evidence="1">
    <location>
        <begin position="275"/>
        <end position="292"/>
    </location>
</feature>
<feature type="transmembrane region" description="Helical" evidence="1">
    <location>
        <begin position="183"/>
        <end position="210"/>
    </location>
</feature>
<feature type="transmembrane region" description="Helical" evidence="1">
    <location>
        <begin position="304"/>
        <end position="322"/>
    </location>
</feature>
<evidence type="ECO:0000313" key="3">
    <source>
        <dbReference type="Proteomes" id="UP000051296"/>
    </source>
</evidence>
<feature type="transmembrane region" description="Helical" evidence="1">
    <location>
        <begin position="222"/>
        <end position="247"/>
    </location>
</feature>
<dbReference type="eggNOG" id="COG4485">
    <property type="taxonomic scope" value="Bacteria"/>
</dbReference>
<feature type="transmembrane region" description="Helical" evidence="1">
    <location>
        <begin position="334"/>
        <end position="354"/>
    </location>
</feature>
<gene>
    <name evidence="2" type="ORF">IV68_GL001227</name>
</gene>
<evidence type="ECO:0000256" key="1">
    <source>
        <dbReference type="SAM" id="Phobius"/>
    </source>
</evidence>
<name>A0A0R2FR25_9LACO</name>
<keyword evidence="1" id="KW-0812">Transmembrane</keyword>
<keyword evidence="3" id="KW-1185">Reference proteome</keyword>
<dbReference type="AlphaFoldDB" id="A0A0R2FR25"/>
<feature type="transmembrane region" description="Helical" evidence="1">
    <location>
        <begin position="73"/>
        <end position="93"/>
    </location>
</feature>
<feature type="transmembrane region" description="Helical" evidence="1">
    <location>
        <begin position="102"/>
        <end position="122"/>
    </location>
</feature>
<feature type="transmembrane region" description="Helical" evidence="1">
    <location>
        <begin position="128"/>
        <end position="147"/>
    </location>
</feature>
<keyword evidence="1" id="KW-0472">Membrane</keyword>
<dbReference type="OrthoDB" id="2328595at2"/>
<evidence type="ECO:0008006" key="4">
    <source>
        <dbReference type="Google" id="ProtNLM"/>
    </source>
</evidence>
<feature type="transmembrane region" description="Helical" evidence="1">
    <location>
        <begin position="154"/>
        <end position="171"/>
    </location>
</feature>
<sequence>MKTVIKQNWRQWTTILIFSLLILIPQLYQPGHLIFGVDGVFHYNRFYDAYMQIKEHNFQPFIMMYGFGQVGRYINVIYSPLLAYLAGGILFVVKSYYKLQLILNFSVLLAAGLSMYYMLAVGKLRRQVQLYGALSYMLSFPVIAWIFGQQFTGVGAAFLPLVGALAIRLVVDKTKPVIVVEMIAIMTLIIQTHVLSAVLAVILMVLAYAYSVITNPNQRLKTFGKIALSAVMTLILTVNIWGAYLFINVQDAILPPFPFAYRQQRLMNWNFQDKFTAPTILMLTALFMVLFWTYRKSVDKGSQYIGYLGVAFLLLASGLLPIDFLVKKIPAVAILQFPFRLAPIGIMLITYAGLKALEKGAMSQGIRMVWLIFVKLFILMGIFTVTNQFNILLNDWNKPKGAIPYYYTTLDERVNKPFAVQEAFASHDLSKPWSMMAKTVPDYLPKTSDADKLYQAIDQVPIVRKIEQYYLTNHDFNKAVRNKKIYITWKQKQAGTVNLPVVHYQGTQYVLDNKKVGTNEVKTGPVGTSQMQVSKGQHQVAVSYRVR</sequence>
<organism evidence="2 3">
    <name type="scientific">Weissella halotolerans DSM 20190</name>
    <dbReference type="NCBI Taxonomy" id="1123500"/>
    <lineage>
        <taxon>Bacteria</taxon>
        <taxon>Bacillati</taxon>
        <taxon>Bacillota</taxon>
        <taxon>Bacilli</taxon>
        <taxon>Lactobacillales</taxon>
        <taxon>Lactobacillaceae</taxon>
        <taxon>Weissella</taxon>
    </lineage>
</organism>
<evidence type="ECO:0000313" key="2">
    <source>
        <dbReference type="EMBL" id="KRN30800.1"/>
    </source>
</evidence>
<feature type="transmembrane region" description="Helical" evidence="1">
    <location>
        <begin position="366"/>
        <end position="385"/>
    </location>
</feature>
<protein>
    <recommendedName>
        <fullName evidence="4">Cell division protein</fullName>
    </recommendedName>
</protein>
<dbReference type="EMBL" id="JQAX01000005">
    <property type="protein sequence ID" value="KRN30800.1"/>
    <property type="molecule type" value="Genomic_DNA"/>
</dbReference>
<dbReference type="STRING" id="1123500.GCA_000420365_01325"/>